<proteinExistence type="predicted"/>
<organism evidence="1 2">
    <name type="scientific">Candidatus Sungbacteria bacterium RIFCSPHIGHO2_02_FULL_52_23</name>
    <dbReference type="NCBI Taxonomy" id="1802274"/>
    <lineage>
        <taxon>Bacteria</taxon>
        <taxon>Candidatus Sungiibacteriota</taxon>
    </lineage>
</organism>
<dbReference type="STRING" id="1802274.A3J58_03675"/>
<comment type="caution">
    <text evidence="1">The sequence shown here is derived from an EMBL/GenBank/DDBJ whole genome shotgun (WGS) entry which is preliminary data.</text>
</comment>
<name>A0A1G2KSF5_9BACT</name>
<gene>
    <name evidence="1" type="ORF">A3J58_03675</name>
</gene>
<evidence type="ECO:0000313" key="1">
    <source>
        <dbReference type="EMBL" id="OHA02377.1"/>
    </source>
</evidence>
<sequence length="91" mass="10400">MRERHDEELPEENLPVSSEIEAEMLSPEEQEQIAQEMYEYQDGLRAILADRQADFAAELDEENAKILAGEIAELEETIGGFEEFLDDVTPE</sequence>
<dbReference type="AlphaFoldDB" id="A0A1G2KSF5"/>
<reference evidence="1 2" key="1">
    <citation type="journal article" date="2016" name="Nat. Commun.">
        <title>Thousands of microbial genomes shed light on interconnected biogeochemical processes in an aquifer system.</title>
        <authorList>
            <person name="Anantharaman K."/>
            <person name="Brown C.T."/>
            <person name="Hug L.A."/>
            <person name="Sharon I."/>
            <person name="Castelle C.J."/>
            <person name="Probst A.J."/>
            <person name="Thomas B.C."/>
            <person name="Singh A."/>
            <person name="Wilkins M.J."/>
            <person name="Karaoz U."/>
            <person name="Brodie E.L."/>
            <person name="Williams K.H."/>
            <person name="Hubbard S.S."/>
            <person name="Banfield J.F."/>
        </authorList>
    </citation>
    <scope>NUCLEOTIDE SEQUENCE [LARGE SCALE GENOMIC DNA]</scope>
</reference>
<dbReference type="EMBL" id="MHQM01000049">
    <property type="protein sequence ID" value="OHA02377.1"/>
    <property type="molecule type" value="Genomic_DNA"/>
</dbReference>
<dbReference type="Proteomes" id="UP000178510">
    <property type="component" value="Unassembled WGS sequence"/>
</dbReference>
<evidence type="ECO:0000313" key="2">
    <source>
        <dbReference type="Proteomes" id="UP000178510"/>
    </source>
</evidence>
<protein>
    <submittedName>
        <fullName evidence="1">Uncharacterized protein</fullName>
    </submittedName>
</protein>
<accession>A0A1G2KSF5</accession>